<gene>
    <name evidence="3" type="ORF">GCM10009546_69730</name>
</gene>
<accession>A0ABP3QUP4</accession>
<keyword evidence="1" id="KW-0472">Membrane</keyword>
<proteinExistence type="predicted"/>
<dbReference type="Pfam" id="PF13400">
    <property type="entry name" value="Tad"/>
    <property type="match status" value="1"/>
</dbReference>
<keyword evidence="1" id="KW-0812">Transmembrane</keyword>
<feature type="domain" description="Putative Flp pilus-assembly TadG-like N-terminal" evidence="2">
    <location>
        <begin position="24"/>
        <end position="71"/>
    </location>
</feature>
<evidence type="ECO:0000259" key="2">
    <source>
        <dbReference type="Pfam" id="PF13400"/>
    </source>
</evidence>
<dbReference type="EMBL" id="BAAAHD010000090">
    <property type="protein sequence ID" value="GAA0597715.1"/>
    <property type="molecule type" value="Genomic_DNA"/>
</dbReference>
<evidence type="ECO:0000256" key="1">
    <source>
        <dbReference type="SAM" id="Phobius"/>
    </source>
</evidence>
<sequence length="149" mass="14901">MEKGRALRGRVVGLVRGLVGGDRGAGTIWVLAFAAVIWVVAIAAVAVGGVRGARHRADAAADLAALAGAARLAEGARGPCASAGRIAVESGARLAGCEVQGDVVEVSVRVDVVVPMGLGAVKVLSRARAGPVGQEGVIWRGTARCTVCQ</sequence>
<evidence type="ECO:0000313" key="3">
    <source>
        <dbReference type="EMBL" id="GAA0597715.1"/>
    </source>
</evidence>
<organism evidence="3 4">
    <name type="scientific">Actinomadura livida</name>
    <dbReference type="NCBI Taxonomy" id="79909"/>
    <lineage>
        <taxon>Bacteria</taxon>
        <taxon>Bacillati</taxon>
        <taxon>Actinomycetota</taxon>
        <taxon>Actinomycetes</taxon>
        <taxon>Streptosporangiales</taxon>
        <taxon>Thermomonosporaceae</taxon>
        <taxon>Actinomadura</taxon>
    </lineage>
</organism>
<dbReference type="NCBIfam" id="TIGR03816">
    <property type="entry name" value="tadE_like_DECH"/>
    <property type="match status" value="1"/>
</dbReference>
<dbReference type="Proteomes" id="UP001501427">
    <property type="component" value="Unassembled WGS sequence"/>
</dbReference>
<keyword evidence="1" id="KW-1133">Transmembrane helix</keyword>
<protein>
    <recommendedName>
        <fullName evidence="2">Putative Flp pilus-assembly TadG-like N-terminal domain-containing protein</fullName>
    </recommendedName>
</protein>
<dbReference type="RefSeq" id="WP_184890010.1">
    <property type="nucleotide sequence ID" value="NZ_BMRO01000027.1"/>
</dbReference>
<comment type="caution">
    <text evidence="3">The sequence shown here is derived from an EMBL/GenBank/DDBJ whole genome shotgun (WGS) entry which is preliminary data.</text>
</comment>
<evidence type="ECO:0000313" key="4">
    <source>
        <dbReference type="Proteomes" id="UP001501427"/>
    </source>
</evidence>
<name>A0ABP3QUP4_9ACTN</name>
<reference evidence="4" key="1">
    <citation type="journal article" date="2019" name="Int. J. Syst. Evol. Microbiol.">
        <title>The Global Catalogue of Microorganisms (GCM) 10K type strain sequencing project: providing services to taxonomists for standard genome sequencing and annotation.</title>
        <authorList>
            <consortium name="The Broad Institute Genomics Platform"/>
            <consortium name="The Broad Institute Genome Sequencing Center for Infectious Disease"/>
            <person name="Wu L."/>
            <person name="Ma J."/>
        </authorList>
    </citation>
    <scope>NUCLEOTIDE SEQUENCE [LARGE SCALE GENOMIC DNA]</scope>
    <source>
        <strain evidence="4">JCM 10667</strain>
    </source>
</reference>
<feature type="transmembrane region" description="Helical" evidence="1">
    <location>
        <begin position="28"/>
        <end position="50"/>
    </location>
</feature>
<dbReference type="InterPro" id="IPR028087">
    <property type="entry name" value="Tad_N"/>
</dbReference>
<keyword evidence="4" id="KW-1185">Reference proteome</keyword>
<dbReference type="InterPro" id="IPR021202">
    <property type="entry name" value="Rv3654c-like"/>
</dbReference>